<dbReference type="SUPFAM" id="SSF55785">
    <property type="entry name" value="PYP-like sensor domain (PAS domain)"/>
    <property type="match status" value="3"/>
</dbReference>
<protein>
    <submittedName>
        <fullName evidence="6">Diguanylate cyclase (GGDEF domain) with PAS and metal-dependent phosphohydrolase (HAMP) domains</fullName>
    </submittedName>
</protein>
<dbReference type="CDD" id="cd00077">
    <property type="entry name" value="HDc"/>
    <property type="match status" value="1"/>
</dbReference>
<accession>A0A1D7QXJ6</accession>
<feature type="domain" description="HD-GYP" evidence="5">
    <location>
        <begin position="582"/>
        <end position="772"/>
    </location>
</feature>
<dbReference type="PANTHER" id="PTHR44757:SF4">
    <property type="entry name" value="DIGUANYLATE CYCLASE DGCE-RELATED"/>
    <property type="match status" value="1"/>
</dbReference>
<dbReference type="InterPro" id="IPR043128">
    <property type="entry name" value="Rev_trsase/Diguanyl_cyclase"/>
</dbReference>
<dbReference type="CDD" id="cd01949">
    <property type="entry name" value="GGDEF"/>
    <property type="match status" value="1"/>
</dbReference>
<dbReference type="Gene3D" id="3.30.450.20">
    <property type="entry name" value="PAS domain"/>
    <property type="match status" value="3"/>
</dbReference>
<dbReference type="Pfam" id="PF00989">
    <property type="entry name" value="PAS"/>
    <property type="match status" value="1"/>
</dbReference>
<gene>
    <name evidence="6" type="primary">yegE</name>
    <name evidence="6" type="ORF">BBEV_2392</name>
</gene>
<dbReference type="PROSITE" id="PS51832">
    <property type="entry name" value="HD_GYP"/>
    <property type="match status" value="1"/>
</dbReference>
<sequence length="772" mass="89124">MAEPVSIALITSLAAGFMLFHLHYRRKVNESLDALKKDQERFQDMAGNSRSYIWEMNMDGLHTYISPSVERVLGYKPHELIGVKMIYDMAVQEELDSVKRFTEDLLSQGKIIENMEMKQVTKNGEIVWVLVNGKPFYDLAGRQIGFRGLDTDITERKRAESSLVESEERYDSIMKISNTGVWEYDDKRKRLWCSDEYFSMLGFESGEFPNDQTNNLSEVWGELLYPTDRDPAMETFENYFKTDPTRLYENTFRMKRKDGSFAWIWSRGKILRDSEGHLTRSMVGLHIDITKMKELEAQLSLEKEQFKTTLMSIGEAVISTNRSGQVVMMNQVAEQLTGWSQQEAKGSPLVKVFHVVDEFTGEQITDIAERVMRTGESISLASGKILYSRHKNTFHIQDRATPIRNQKGIPSGVVIVFRDFSEQKKKQNEIEYLSYHDQLTGLYNRRYFEEEMKRLDKGRNLPLTLVMVDVNGLKLINDAFGHLSGDDLLRAVAEGLREVFRGDDIITRVGGDEFAVLLPRTPAEITRRRLTDLENHLYAEKVQGVSISISSGFSTKHTDDEDILEVFRRADHLMYQTKVSNRPQTRKMMIDELLQFFYNRHPEEAIHAKSVSDMADRLGKVLGLSAEDRQEIRHTALYHDIGKLAVKKEILMKSDALSPQEREELERHPEIGYSILSSISEFAAIAEYILAHHERWDGQGYPNRLQGSDIPLKARIIHVVEVYDNLTRTTAYRNKRSKDEAMEEIRLHAGKQFDPHIVERLTHDILEAETHE</sequence>
<evidence type="ECO:0000313" key="6">
    <source>
        <dbReference type="EMBL" id="AOM83733.1"/>
    </source>
</evidence>
<feature type="domain" description="PAS" evidence="2">
    <location>
        <begin position="302"/>
        <end position="375"/>
    </location>
</feature>
<dbReference type="NCBIfam" id="TIGR00254">
    <property type="entry name" value="GGDEF"/>
    <property type="match status" value="1"/>
</dbReference>
<dbReference type="NCBIfam" id="TIGR00229">
    <property type="entry name" value="sensory_box"/>
    <property type="match status" value="3"/>
</dbReference>
<evidence type="ECO:0000259" key="2">
    <source>
        <dbReference type="PROSITE" id="PS50112"/>
    </source>
</evidence>
<evidence type="ECO:0000259" key="4">
    <source>
        <dbReference type="PROSITE" id="PS50887"/>
    </source>
</evidence>
<dbReference type="AlphaFoldDB" id="A0A1D7QXJ6"/>
<evidence type="ECO:0000256" key="1">
    <source>
        <dbReference type="SAM" id="Phobius"/>
    </source>
</evidence>
<feature type="transmembrane region" description="Helical" evidence="1">
    <location>
        <begin position="6"/>
        <end position="24"/>
    </location>
</feature>
<dbReference type="InterPro" id="IPR013655">
    <property type="entry name" value="PAS_fold_3"/>
</dbReference>
<feature type="domain" description="PAS" evidence="2">
    <location>
        <begin position="166"/>
        <end position="243"/>
    </location>
</feature>
<dbReference type="SMART" id="SM00091">
    <property type="entry name" value="PAS"/>
    <property type="match status" value="3"/>
</dbReference>
<dbReference type="KEGG" id="bbev:BBEV_2392"/>
<dbReference type="InterPro" id="IPR000700">
    <property type="entry name" value="PAS-assoc_C"/>
</dbReference>
<dbReference type="Gene3D" id="1.10.3210.10">
    <property type="entry name" value="Hypothetical protein af1432"/>
    <property type="match status" value="1"/>
</dbReference>
<name>A0A1D7QXJ6_9BACI</name>
<evidence type="ECO:0000259" key="3">
    <source>
        <dbReference type="PROSITE" id="PS50113"/>
    </source>
</evidence>
<dbReference type="InterPro" id="IPR037522">
    <property type="entry name" value="HD_GYP_dom"/>
</dbReference>
<dbReference type="GO" id="GO:0016787">
    <property type="term" value="F:hydrolase activity"/>
    <property type="evidence" value="ECO:0007669"/>
    <property type="project" value="UniProtKB-KW"/>
</dbReference>
<dbReference type="SMART" id="SM00267">
    <property type="entry name" value="GGDEF"/>
    <property type="match status" value="1"/>
</dbReference>
<organism evidence="6 7">
    <name type="scientific">Salisediminibacterium beveridgei</name>
    <dbReference type="NCBI Taxonomy" id="632773"/>
    <lineage>
        <taxon>Bacteria</taxon>
        <taxon>Bacillati</taxon>
        <taxon>Bacillota</taxon>
        <taxon>Bacilli</taxon>
        <taxon>Bacillales</taxon>
        <taxon>Bacillaceae</taxon>
        <taxon>Salisediminibacterium</taxon>
    </lineage>
</organism>
<dbReference type="Proteomes" id="UP000094463">
    <property type="component" value="Chromosome"/>
</dbReference>
<dbReference type="SUPFAM" id="SSF109604">
    <property type="entry name" value="HD-domain/PDEase-like"/>
    <property type="match status" value="1"/>
</dbReference>
<dbReference type="RefSeq" id="WP_069365682.1">
    <property type="nucleotide sequence ID" value="NZ_CP012502.1"/>
</dbReference>
<dbReference type="STRING" id="632773.BBEV_2392"/>
<dbReference type="PROSITE" id="PS50113">
    <property type="entry name" value="PAC"/>
    <property type="match status" value="3"/>
</dbReference>
<feature type="domain" description="GGDEF" evidence="4">
    <location>
        <begin position="461"/>
        <end position="592"/>
    </location>
</feature>
<dbReference type="SUPFAM" id="SSF55073">
    <property type="entry name" value="Nucleotide cyclase"/>
    <property type="match status" value="1"/>
</dbReference>
<keyword evidence="7" id="KW-1185">Reference proteome</keyword>
<dbReference type="GO" id="GO:0006355">
    <property type="term" value="P:regulation of DNA-templated transcription"/>
    <property type="evidence" value="ECO:0007669"/>
    <property type="project" value="InterPro"/>
</dbReference>
<dbReference type="PROSITE" id="PS50112">
    <property type="entry name" value="PAS"/>
    <property type="match status" value="3"/>
</dbReference>
<dbReference type="InterPro" id="IPR001610">
    <property type="entry name" value="PAC"/>
</dbReference>
<dbReference type="Pfam" id="PF08447">
    <property type="entry name" value="PAS_3"/>
    <property type="match status" value="2"/>
</dbReference>
<dbReference type="OrthoDB" id="9759607at2"/>
<feature type="domain" description="PAC" evidence="3">
    <location>
        <begin position="379"/>
        <end position="432"/>
    </location>
</feature>
<dbReference type="EMBL" id="CP012502">
    <property type="protein sequence ID" value="AOM83733.1"/>
    <property type="molecule type" value="Genomic_DNA"/>
</dbReference>
<evidence type="ECO:0000259" key="5">
    <source>
        <dbReference type="PROSITE" id="PS51832"/>
    </source>
</evidence>
<dbReference type="InterPro" id="IPR029787">
    <property type="entry name" value="Nucleotide_cyclase"/>
</dbReference>
<dbReference type="InterPro" id="IPR000160">
    <property type="entry name" value="GGDEF_dom"/>
</dbReference>
<keyword evidence="1" id="KW-1133">Transmembrane helix</keyword>
<dbReference type="Pfam" id="PF00990">
    <property type="entry name" value="GGDEF"/>
    <property type="match status" value="1"/>
</dbReference>
<dbReference type="InterPro" id="IPR003607">
    <property type="entry name" value="HD/PDEase_dom"/>
</dbReference>
<dbReference type="InterPro" id="IPR035965">
    <property type="entry name" value="PAS-like_dom_sf"/>
</dbReference>
<dbReference type="Pfam" id="PF13487">
    <property type="entry name" value="HD_5"/>
    <property type="match status" value="1"/>
</dbReference>
<feature type="domain" description="PAC" evidence="3">
    <location>
        <begin position="248"/>
        <end position="301"/>
    </location>
</feature>
<evidence type="ECO:0000313" key="7">
    <source>
        <dbReference type="Proteomes" id="UP000094463"/>
    </source>
</evidence>
<dbReference type="SMART" id="SM00086">
    <property type="entry name" value="PAC"/>
    <property type="match status" value="3"/>
</dbReference>
<dbReference type="PANTHER" id="PTHR44757">
    <property type="entry name" value="DIGUANYLATE CYCLASE DGCP"/>
    <property type="match status" value="1"/>
</dbReference>
<reference evidence="6 7" key="1">
    <citation type="submission" date="2015-08" db="EMBL/GenBank/DDBJ databases">
        <title>The complete genome sequence of Bacillus beveridgei MLTeJB.</title>
        <authorList>
            <person name="Hanson T.E."/>
            <person name="Mesa C."/>
            <person name="Basesman S.M."/>
            <person name="Oremland R.S."/>
        </authorList>
    </citation>
    <scope>NUCLEOTIDE SEQUENCE [LARGE SCALE GENOMIC DNA]</scope>
    <source>
        <strain evidence="6 7">MLTeJB</strain>
    </source>
</reference>
<feature type="domain" description="PAS" evidence="2">
    <location>
        <begin position="38"/>
        <end position="109"/>
    </location>
</feature>
<keyword evidence="1" id="KW-0472">Membrane</keyword>
<dbReference type="CDD" id="cd00130">
    <property type="entry name" value="PAS"/>
    <property type="match status" value="3"/>
</dbReference>
<dbReference type="InterPro" id="IPR013767">
    <property type="entry name" value="PAS_fold"/>
</dbReference>
<keyword evidence="1" id="KW-0812">Transmembrane</keyword>
<feature type="domain" description="PAC" evidence="3">
    <location>
        <begin position="113"/>
        <end position="165"/>
    </location>
</feature>
<dbReference type="InterPro" id="IPR000014">
    <property type="entry name" value="PAS"/>
</dbReference>
<keyword evidence="6" id="KW-0378">Hydrolase</keyword>
<dbReference type="Gene3D" id="3.30.70.270">
    <property type="match status" value="1"/>
</dbReference>
<proteinExistence type="predicted"/>
<dbReference type="PROSITE" id="PS50887">
    <property type="entry name" value="GGDEF"/>
    <property type="match status" value="1"/>
</dbReference>
<dbReference type="InterPro" id="IPR052155">
    <property type="entry name" value="Biofilm_reg_signaling"/>
</dbReference>